<name>A0AAJ1IFT2_9SPIO</name>
<organism evidence="1 2">
    <name type="scientific">Candidatus Thalassospirochaeta sargassi</name>
    <dbReference type="NCBI Taxonomy" id="3119039"/>
    <lineage>
        <taxon>Bacteria</taxon>
        <taxon>Pseudomonadati</taxon>
        <taxon>Spirochaetota</taxon>
        <taxon>Spirochaetia</taxon>
        <taxon>Spirochaetales</taxon>
        <taxon>Spirochaetaceae</taxon>
        <taxon>Candidatus Thalassospirochaeta</taxon>
    </lineage>
</organism>
<gene>
    <name evidence="1" type="ORF">PQJ61_01305</name>
</gene>
<dbReference type="PROSITE" id="PS51257">
    <property type="entry name" value="PROKAR_LIPOPROTEIN"/>
    <property type="match status" value="1"/>
</dbReference>
<accession>A0AAJ1IFT2</accession>
<sequence>MRNGLISSAIIGVLLLIFSCSAYQTVWLSLDLKTETVYTTSNIIVSYTYNCEDRKQYCSYRLYNSSDPSSILMADEGYMDSTGTLDFSDLGLGDGDYVLEFDIYSENGGDFFKLNFLEDRFEFTVDIP</sequence>
<protein>
    <submittedName>
        <fullName evidence="1">Uncharacterized protein</fullName>
    </submittedName>
</protein>
<evidence type="ECO:0000313" key="1">
    <source>
        <dbReference type="EMBL" id="MDC7225381.1"/>
    </source>
</evidence>
<comment type="caution">
    <text evidence="1">The sequence shown here is derived from an EMBL/GenBank/DDBJ whole genome shotgun (WGS) entry which is preliminary data.</text>
</comment>
<proteinExistence type="predicted"/>
<evidence type="ECO:0000313" key="2">
    <source>
        <dbReference type="Proteomes" id="UP001221217"/>
    </source>
</evidence>
<reference evidence="1 2" key="1">
    <citation type="submission" date="2022-12" db="EMBL/GenBank/DDBJ databases">
        <title>Metagenome assembled genome from gulf of manar.</title>
        <authorList>
            <person name="Kohli P."/>
            <person name="Pk S."/>
            <person name="Venkata Ramana C."/>
            <person name="Sasikala C."/>
        </authorList>
    </citation>
    <scope>NUCLEOTIDE SEQUENCE [LARGE SCALE GENOMIC DNA]</scope>
    <source>
        <strain evidence="1">JB008</strain>
    </source>
</reference>
<dbReference type="Proteomes" id="UP001221217">
    <property type="component" value="Unassembled WGS sequence"/>
</dbReference>
<dbReference type="EMBL" id="JAQQAL010000006">
    <property type="protein sequence ID" value="MDC7225381.1"/>
    <property type="molecule type" value="Genomic_DNA"/>
</dbReference>
<dbReference type="AlphaFoldDB" id="A0AAJ1IFT2"/>